<evidence type="ECO:0000313" key="3">
    <source>
        <dbReference type="Proteomes" id="UP000799770"/>
    </source>
</evidence>
<organism evidence="2 3">
    <name type="scientific">Lophiotrema nucula</name>
    <dbReference type="NCBI Taxonomy" id="690887"/>
    <lineage>
        <taxon>Eukaryota</taxon>
        <taxon>Fungi</taxon>
        <taxon>Dikarya</taxon>
        <taxon>Ascomycota</taxon>
        <taxon>Pezizomycotina</taxon>
        <taxon>Dothideomycetes</taxon>
        <taxon>Pleosporomycetidae</taxon>
        <taxon>Pleosporales</taxon>
        <taxon>Lophiotremataceae</taxon>
        <taxon>Lophiotrema</taxon>
    </lineage>
</organism>
<proteinExistence type="predicted"/>
<name>A0A6A5ZAU9_9PLEO</name>
<keyword evidence="1" id="KW-0732">Signal</keyword>
<accession>A0A6A5ZAU9</accession>
<evidence type="ECO:0008006" key="4">
    <source>
        <dbReference type="Google" id="ProtNLM"/>
    </source>
</evidence>
<keyword evidence="3" id="KW-1185">Reference proteome</keyword>
<feature type="signal peptide" evidence="1">
    <location>
        <begin position="1"/>
        <end position="26"/>
    </location>
</feature>
<protein>
    <recommendedName>
        <fullName evidence="4">Secreted protein</fullName>
    </recommendedName>
</protein>
<sequence>MNCPLRRVVYLHCLLCAVGLLAVTSCSPQSRWTTCSGFEHFSAAPITQDSRRHGCVRSAISTAGARSKMSGRGVRIARHSAMPKRAHFLCQTTLDAGPHLLPQ</sequence>
<evidence type="ECO:0000313" key="2">
    <source>
        <dbReference type="EMBL" id="KAF2116592.1"/>
    </source>
</evidence>
<dbReference type="EMBL" id="ML977320">
    <property type="protein sequence ID" value="KAF2116592.1"/>
    <property type="molecule type" value="Genomic_DNA"/>
</dbReference>
<evidence type="ECO:0000256" key="1">
    <source>
        <dbReference type="SAM" id="SignalP"/>
    </source>
</evidence>
<dbReference type="PROSITE" id="PS51257">
    <property type="entry name" value="PROKAR_LIPOPROTEIN"/>
    <property type="match status" value="1"/>
</dbReference>
<feature type="chain" id="PRO_5025341986" description="Secreted protein" evidence="1">
    <location>
        <begin position="27"/>
        <end position="103"/>
    </location>
</feature>
<dbReference type="Proteomes" id="UP000799770">
    <property type="component" value="Unassembled WGS sequence"/>
</dbReference>
<gene>
    <name evidence="2" type="ORF">BDV96DRAFT_598478</name>
</gene>
<reference evidence="2" key="1">
    <citation type="journal article" date="2020" name="Stud. Mycol.">
        <title>101 Dothideomycetes genomes: a test case for predicting lifestyles and emergence of pathogens.</title>
        <authorList>
            <person name="Haridas S."/>
            <person name="Albert R."/>
            <person name="Binder M."/>
            <person name="Bloem J."/>
            <person name="Labutti K."/>
            <person name="Salamov A."/>
            <person name="Andreopoulos B."/>
            <person name="Baker S."/>
            <person name="Barry K."/>
            <person name="Bills G."/>
            <person name="Bluhm B."/>
            <person name="Cannon C."/>
            <person name="Castanera R."/>
            <person name="Culley D."/>
            <person name="Daum C."/>
            <person name="Ezra D."/>
            <person name="Gonzalez J."/>
            <person name="Henrissat B."/>
            <person name="Kuo A."/>
            <person name="Liang C."/>
            <person name="Lipzen A."/>
            <person name="Lutzoni F."/>
            <person name="Magnuson J."/>
            <person name="Mondo S."/>
            <person name="Nolan M."/>
            <person name="Ohm R."/>
            <person name="Pangilinan J."/>
            <person name="Park H.-J."/>
            <person name="Ramirez L."/>
            <person name="Alfaro M."/>
            <person name="Sun H."/>
            <person name="Tritt A."/>
            <person name="Yoshinaga Y."/>
            <person name="Zwiers L.-H."/>
            <person name="Turgeon B."/>
            <person name="Goodwin S."/>
            <person name="Spatafora J."/>
            <person name="Crous P."/>
            <person name="Grigoriev I."/>
        </authorList>
    </citation>
    <scope>NUCLEOTIDE SEQUENCE</scope>
    <source>
        <strain evidence="2">CBS 627.86</strain>
    </source>
</reference>
<dbReference type="AlphaFoldDB" id="A0A6A5ZAU9"/>